<evidence type="ECO:0000313" key="2">
    <source>
        <dbReference type="EMBL" id="HHL43368.1"/>
    </source>
</evidence>
<evidence type="ECO:0000256" key="1">
    <source>
        <dbReference type="SAM" id="SignalP"/>
    </source>
</evidence>
<dbReference type="EMBL" id="DRMJ01000369">
    <property type="protein sequence ID" value="HHL43368.1"/>
    <property type="molecule type" value="Genomic_DNA"/>
</dbReference>
<feature type="chain" id="PRO_5028168777" evidence="1">
    <location>
        <begin position="21"/>
        <end position="196"/>
    </location>
</feature>
<keyword evidence="1" id="KW-0732">Signal</keyword>
<accession>A0A7C5M0R3</accession>
<feature type="signal peptide" evidence="1">
    <location>
        <begin position="1"/>
        <end position="20"/>
    </location>
</feature>
<dbReference type="AlphaFoldDB" id="A0A7C5M0R3"/>
<protein>
    <submittedName>
        <fullName evidence="2">Uncharacterized protein</fullName>
    </submittedName>
</protein>
<proteinExistence type="predicted"/>
<reference evidence="2" key="1">
    <citation type="journal article" date="2020" name="mSystems">
        <title>Genome- and Community-Level Interaction Insights into Carbon Utilization and Element Cycling Functions of Hydrothermarchaeota in Hydrothermal Sediment.</title>
        <authorList>
            <person name="Zhou Z."/>
            <person name="Liu Y."/>
            <person name="Xu W."/>
            <person name="Pan J."/>
            <person name="Luo Z.H."/>
            <person name="Li M."/>
        </authorList>
    </citation>
    <scope>NUCLEOTIDE SEQUENCE [LARGE SCALE GENOMIC DNA]</scope>
    <source>
        <strain evidence="2">HyVt-485</strain>
    </source>
</reference>
<organism evidence="2">
    <name type="scientific">Hellea balneolensis</name>
    <dbReference type="NCBI Taxonomy" id="287478"/>
    <lineage>
        <taxon>Bacteria</taxon>
        <taxon>Pseudomonadati</taxon>
        <taxon>Pseudomonadota</taxon>
        <taxon>Alphaproteobacteria</taxon>
        <taxon>Maricaulales</taxon>
        <taxon>Robiginitomaculaceae</taxon>
        <taxon>Hellea</taxon>
    </lineage>
</organism>
<feature type="non-terminal residue" evidence="2">
    <location>
        <position position="196"/>
    </location>
</feature>
<name>A0A7C5M0R3_9PROT</name>
<comment type="caution">
    <text evidence="2">The sequence shown here is derived from an EMBL/GenBank/DDBJ whole genome shotgun (WGS) entry which is preliminary data.</text>
</comment>
<dbReference type="Proteomes" id="UP000885830">
    <property type="component" value="Unassembled WGS sequence"/>
</dbReference>
<sequence length="196" mass="20407">MKRTLLLAVCTAALAAPTIAQDLPPGNPLPGECFARVIVPATYQTTSETIILREEGFELRKIPARFETVTERVLVQEASYEIVPAGSAEGTRLVPGVGAITVTIGGASYTIDSSRTVRDASGNVIGSVNGEGSIVGNNGQIIAQYAVNPLTLTGVGSGVTTTLKVGGKSYRVDSDLNVFTMNGRKVGTINRNGSII</sequence>
<gene>
    <name evidence="2" type="ORF">ENJ42_07120</name>
</gene>